<dbReference type="Gene3D" id="2.20.25.10">
    <property type="match status" value="2"/>
</dbReference>
<evidence type="ECO:0000256" key="2">
    <source>
        <dbReference type="ARBA" id="ARBA00011730"/>
    </source>
</evidence>
<protein>
    <recommendedName>
        <fullName evidence="3">DNA-directed RNA polymerase II subunit RPB9</fullName>
    </recommendedName>
    <alternativeName>
        <fullName evidence="10">DNA-directed RNA polymerase II subunit 9</fullName>
    </alternativeName>
</protein>
<dbReference type="PANTHER" id="PTHR11239:SF1">
    <property type="entry name" value="DNA-DIRECTED RNA POLYMERASE II SUBUNIT RPB9"/>
    <property type="match status" value="1"/>
</dbReference>
<dbReference type="GO" id="GO:0001193">
    <property type="term" value="P:maintenance of transcriptional fidelity during transcription elongation by RNA polymerase II"/>
    <property type="evidence" value="ECO:0007669"/>
    <property type="project" value="TreeGrafter"/>
</dbReference>
<dbReference type="AlphaFoldDB" id="A0A2Z6R1L4"/>
<evidence type="ECO:0000256" key="1">
    <source>
        <dbReference type="ARBA" id="ARBA00004604"/>
    </source>
</evidence>
<dbReference type="FunFam" id="2.20.25.10:FF:000008">
    <property type="entry name" value="DNA-directed RNA polymerase II subunit RPB9"/>
    <property type="match status" value="1"/>
</dbReference>
<evidence type="ECO:0000256" key="8">
    <source>
        <dbReference type="ARBA" id="ARBA00023163"/>
    </source>
</evidence>
<dbReference type="SMART" id="SM00440">
    <property type="entry name" value="ZnF_C2C2"/>
    <property type="match status" value="1"/>
</dbReference>
<dbReference type="GO" id="GO:0003676">
    <property type="term" value="F:nucleic acid binding"/>
    <property type="evidence" value="ECO:0007669"/>
    <property type="project" value="InterPro"/>
</dbReference>
<dbReference type="OrthoDB" id="282270at2759"/>
<keyword evidence="7" id="KW-0862">Zinc</keyword>
<accession>A0A2Z6R1L4</accession>
<evidence type="ECO:0000313" key="15">
    <source>
        <dbReference type="EMBL" id="GBB86596.1"/>
    </source>
</evidence>
<feature type="compositionally biased region" description="Acidic residues" evidence="13">
    <location>
        <begin position="129"/>
        <end position="143"/>
    </location>
</feature>
<feature type="region of interest" description="Disordered" evidence="13">
    <location>
        <begin position="119"/>
        <end position="143"/>
    </location>
</feature>
<dbReference type="GO" id="GO:0005730">
    <property type="term" value="C:nucleolus"/>
    <property type="evidence" value="ECO:0007669"/>
    <property type="project" value="UniProtKB-SubCell"/>
</dbReference>
<name>A0A2Z6R1L4_9GLOM</name>
<dbReference type="SUPFAM" id="SSF57783">
    <property type="entry name" value="Zinc beta-ribbon"/>
    <property type="match status" value="2"/>
</dbReference>
<evidence type="ECO:0000256" key="3">
    <source>
        <dbReference type="ARBA" id="ARBA00015926"/>
    </source>
</evidence>
<reference evidence="15 17" key="1">
    <citation type="submission" date="2017-11" db="EMBL/GenBank/DDBJ databases">
        <title>The genome of Rhizophagus clarus HR1 reveals common genetic basis of auxotrophy among arbuscular mycorrhizal fungi.</title>
        <authorList>
            <person name="Kobayashi Y."/>
        </authorList>
    </citation>
    <scope>NUCLEOTIDE SEQUENCE [LARGE SCALE GENOMIC DNA]</scope>
    <source>
        <strain evidence="15 17">HR1</strain>
    </source>
</reference>
<keyword evidence="5 12" id="KW-0479">Metal-binding</keyword>
<evidence type="ECO:0000256" key="11">
    <source>
        <dbReference type="PROSITE-ProRule" id="PRU00472"/>
    </source>
</evidence>
<dbReference type="PROSITE" id="PS51133">
    <property type="entry name" value="ZF_TFIIS_2"/>
    <property type="match status" value="1"/>
</dbReference>
<dbReference type="InterPro" id="IPR001222">
    <property type="entry name" value="Znf_TFIIS"/>
</dbReference>
<evidence type="ECO:0000256" key="12">
    <source>
        <dbReference type="RuleBase" id="RU003474"/>
    </source>
</evidence>
<comment type="subunit">
    <text evidence="2">Component of the RNA polymerase II (Pol II) complex consisting of 12 subunits.</text>
</comment>
<dbReference type="GO" id="GO:0006367">
    <property type="term" value="P:transcription initiation at RNA polymerase II promoter"/>
    <property type="evidence" value="ECO:0007669"/>
    <property type="project" value="TreeGrafter"/>
</dbReference>
<keyword evidence="4 12" id="KW-0240">DNA-directed RNA polymerase</keyword>
<keyword evidence="8 12" id="KW-0804">Transcription</keyword>
<comment type="caution">
    <text evidence="15">The sequence shown here is derived from an EMBL/GenBank/DDBJ whole genome shotgun (WGS) entry which is preliminary data.</text>
</comment>
<reference evidence="16" key="2">
    <citation type="submission" date="2019-10" db="EMBL/GenBank/DDBJ databases">
        <title>Conservation and host-specific expression of non-tandemly repeated heterogenous ribosome RNA gene in arbuscular mycorrhizal fungi.</title>
        <authorList>
            <person name="Maeda T."/>
            <person name="Kobayashi Y."/>
            <person name="Nakagawa T."/>
            <person name="Ezawa T."/>
            <person name="Yamaguchi K."/>
            <person name="Bino T."/>
            <person name="Nishimoto Y."/>
            <person name="Shigenobu S."/>
            <person name="Kawaguchi M."/>
        </authorList>
    </citation>
    <scope>NUCLEOTIDE SEQUENCE</scope>
    <source>
        <strain evidence="16">HR1</strain>
    </source>
</reference>
<evidence type="ECO:0000256" key="13">
    <source>
        <dbReference type="SAM" id="MobiDB-lite"/>
    </source>
</evidence>
<dbReference type="GO" id="GO:0008270">
    <property type="term" value="F:zinc ion binding"/>
    <property type="evidence" value="ECO:0007669"/>
    <property type="project" value="UniProtKB-KW"/>
</dbReference>
<dbReference type="EMBL" id="BEXD01000335">
    <property type="protein sequence ID" value="GBB86596.1"/>
    <property type="molecule type" value="Genomic_DNA"/>
</dbReference>
<keyword evidence="6 11" id="KW-0863">Zinc-finger</keyword>
<dbReference type="GO" id="GO:0003899">
    <property type="term" value="F:DNA-directed RNA polymerase activity"/>
    <property type="evidence" value="ECO:0007669"/>
    <property type="project" value="InterPro"/>
</dbReference>
<dbReference type="PANTHER" id="PTHR11239">
    <property type="entry name" value="DNA-DIRECTED RNA POLYMERASE"/>
    <property type="match status" value="1"/>
</dbReference>
<dbReference type="Proteomes" id="UP000247702">
    <property type="component" value="Unassembled WGS sequence"/>
</dbReference>
<dbReference type="GO" id="GO:0006283">
    <property type="term" value="P:transcription-coupled nucleotide-excision repair"/>
    <property type="evidence" value="ECO:0007669"/>
    <property type="project" value="TreeGrafter"/>
</dbReference>
<evidence type="ECO:0000313" key="17">
    <source>
        <dbReference type="Proteomes" id="UP000247702"/>
    </source>
</evidence>
<comment type="subcellular location">
    <subcellularLocation>
        <location evidence="1">Nucleus</location>
        <location evidence="1">Nucleolus</location>
    </subcellularLocation>
</comment>
<evidence type="ECO:0000256" key="6">
    <source>
        <dbReference type="ARBA" id="ARBA00022771"/>
    </source>
</evidence>
<dbReference type="InterPro" id="IPR034012">
    <property type="entry name" value="Zn_ribbon_RPB9_C"/>
</dbReference>
<keyword evidence="17" id="KW-1185">Reference proteome</keyword>
<dbReference type="SMART" id="SM00661">
    <property type="entry name" value="RPOL9"/>
    <property type="match status" value="1"/>
</dbReference>
<dbReference type="Pfam" id="PF02150">
    <property type="entry name" value="Zn_ribbon_RPB9"/>
    <property type="match status" value="1"/>
</dbReference>
<evidence type="ECO:0000313" key="16">
    <source>
        <dbReference type="EMBL" id="GES76838.1"/>
    </source>
</evidence>
<organism evidence="15 17">
    <name type="scientific">Rhizophagus clarus</name>
    <dbReference type="NCBI Taxonomy" id="94130"/>
    <lineage>
        <taxon>Eukaryota</taxon>
        <taxon>Fungi</taxon>
        <taxon>Fungi incertae sedis</taxon>
        <taxon>Mucoromycota</taxon>
        <taxon>Glomeromycotina</taxon>
        <taxon>Glomeromycetes</taxon>
        <taxon>Glomerales</taxon>
        <taxon>Glomeraceae</taxon>
        <taxon>Rhizophagus</taxon>
    </lineage>
</organism>
<dbReference type="Proteomes" id="UP000615446">
    <property type="component" value="Unassembled WGS sequence"/>
</dbReference>
<gene>
    <name evidence="16" type="ORF">RCL2_000422500</name>
    <name evidence="15" type="ORF">RclHR1_00130037</name>
</gene>
<dbReference type="InterPro" id="IPR012164">
    <property type="entry name" value="Rpa12/Rpb9/Rpc10/TFS"/>
</dbReference>
<evidence type="ECO:0000256" key="7">
    <source>
        <dbReference type="ARBA" id="ARBA00022833"/>
    </source>
</evidence>
<evidence type="ECO:0000256" key="9">
    <source>
        <dbReference type="ARBA" id="ARBA00023242"/>
    </source>
</evidence>
<comment type="similarity">
    <text evidence="12">Belongs to the archaeal rpoM/eukaryotic RPA12/RPB9/RPC11 RNA polymerase family.</text>
</comment>
<evidence type="ECO:0000256" key="10">
    <source>
        <dbReference type="ARBA" id="ARBA00042129"/>
    </source>
</evidence>
<dbReference type="GO" id="GO:0005665">
    <property type="term" value="C:RNA polymerase II, core complex"/>
    <property type="evidence" value="ECO:0007669"/>
    <property type="project" value="TreeGrafter"/>
</dbReference>
<evidence type="ECO:0000256" key="4">
    <source>
        <dbReference type="ARBA" id="ARBA00022478"/>
    </source>
</evidence>
<dbReference type="Pfam" id="PF01096">
    <property type="entry name" value="Zn_ribbon_TFIIS"/>
    <property type="match status" value="1"/>
</dbReference>
<dbReference type="CDD" id="cd10508">
    <property type="entry name" value="Zn-ribbon_RPB9"/>
    <property type="match status" value="1"/>
</dbReference>
<feature type="domain" description="TFIIS-type" evidence="14">
    <location>
        <begin position="71"/>
        <end position="116"/>
    </location>
</feature>
<dbReference type="InterPro" id="IPR001529">
    <property type="entry name" value="Zn_ribbon_RPB9"/>
</dbReference>
<proteinExistence type="inferred from homology"/>
<dbReference type="STRING" id="94130.A0A2Z6R1L4"/>
<dbReference type="EMBL" id="BLAL01000026">
    <property type="protein sequence ID" value="GES76838.1"/>
    <property type="molecule type" value="Genomic_DNA"/>
</dbReference>
<sequence>MATFKFCKLCSNLLYPREDKEAHKLFYACRNCIHQEETDNKCVYRNELMNSSSEITTIVRDIACDPTLPRTEKECPECGYIEAVYFEQQSRRSGRSDTKMVLYYACANTECGFRWTDYQDNKPKQQVPQDEENIPDGYTEDENYMNDIYSTQGLDNTFQDPLYNNNNNTMLETEIDDPITNLPKNEYHNPEDW</sequence>
<evidence type="ECO:0000259" key="14">
    <source>
        <dbReference type="PROSITE" id="PS51133"/>
    </source>
</evidence>
<evidence type="ECO:0000256" key="5">
    <source>
        <dbReference type="ARBA" id="ARBA00022723"/>
    </source>
</evidence>
<keyword evidence="9" id="KW-0539">Nucleus</keyword>